<gene>
    <name evidence="1" type="ORF">LACBIDRAFT_309374</name>
</gene>
<protein>
    <submittedName>
        <fullName evidence="1">Predicted protein</fullName>
    </submittedName>
</protein>
<keyword evidence="2" id="KW-1185">Reference proteome</keyword>
<evidence type="ECO:0000313" key="1">
    <source>
        <dbReference type="EMBL" id="EDQ98176.1"/>
    </source>
</evidence>
<name>B0E4Q7_LACBS</name>
<proteinExistence type="predicted"/>
<dbReference type="RefSeq" id="XP_001891175.1">
    <property type="nucleotide sequence ID" value="XM_001891140.1"/>
</dbReference>
<organism evidence="2">
    <name type="scientific">Laccaria bicolor (strain S238N-H82 / ATCC MYA-4686)</name>
    <name type="common">Bicoloured deceiver</name>
    <name type="synonym">Laccaria laccata var. bicolor</name>
    <dbReference type="NCBI Taxonomy" id="486041"/>
    <lineage>
        <taxon>Eukaryota</taxon>
        <taxon>Fungi</taxon>
        <taxon>Dikarya</taxon>
        <taxon>Basidiomycota</taxon>
        <taxon>Agaricomycotina</taxon>
        <taxon>Agaricomycetes</taxon>
        <taxon>Agaricomycetidae</taxon>
        <taxon>Agaricales</taxon>
        <taxon>Agaricineae</taxon>
        <taxon>Hydnangiaceae</taxon>
        <taxon>Laccaria</taxon>
    </lineage>
</organism>
<dbReference type="InParanoid" id="B0E4Q7"/>
<evidence type="ECO:0000313" key="2">
    <source>
        <dbReference type="Proteomes" id="UP000001194"/>
    </source>
</evidence>
<accession>B0E4Q7</accession>
<dbReference type="GeneID" id="6086829"/>
<sequence length="98" mass="11310">MNSSNRTWTSCRVVKLTIDRDPPMARCGLHHLAEKHERRGPHRQYKNFSDRSATVEGHNLNSEALLVEMKAYLEDDMVSESECMQYLCLSPTSTRDLI</sequence>
<dbReference type="Proteomes" id="UP000001194">
    <property type="component" value="Unassembled WGS sequence"/>
</dbReference>
<dbReference type="OrthoDB" id="3147752at2759"/>
<dbReference type="EMBL" id="DS547479">
    <property type="protein sequence ID" value="EDQ98176.1"/>
    <property type="molecule type" value="Genomic_DNA"/>
</dbReference>
<reference evidence="1 2" key="1">
    <citation type="journal article" date="2008" name="Nature">
        <title>The genome of Laccaria bicolor provides insights into mycorrhizal symbiosis.</title>
        <authorList>
            <person name="Martin F."/>
            <person name="Aerts A."/>
            <person name="Ahren D."/>
            <person name="Brun A."/>
            <person name="Danchin E.G.J."/>
            <person name="Duchaussoy F."/>
            <person name="Gibon J."/>
            <person name="Kohler A."/>
            <person name="Lindquist E."/>
            <person name="Pereda V."/>
            <person name="Salamov A."/>
            <person name="Shapiro H.J."/>
            <person name="Wuyts J."/>
            <person name="Blaudez D."/>
            <person name="Buee M."/>
            <person name="Brokstein P."/>
            <person name="Canbaeck B."/>
            <person name="Cohen D."/>
            <person name="Courty P.E."/>
            <person name="Coutinho P.M."/>
            <person name="Delaruelle C."/>
            <person name="Detter J.C."/>
            <person name="Deveau A."/>
            <person name="DiFazio S."/>
            <person name="Duplessis S."/>
            <person name="Fraissinet-Tachet L."/>
            <person name="Lucic E."/>
            <person name="Frey-Klett P."/>
            <person name="Fourrey C."/>
            <person name="Feussner I."/>
            <person name="Gay G."/>
            <person name="Grimwood J."/>
            <person name="Hoegger P.J."/>
            <person name="Jain P."/>
            <person name="Kilaru S."/>
            <person name="Labbe J."/>
            <person name="Lin Y.C."/>
            <person name="Legue V."/>
            <person name="Le Tacon F."/>
            <person name="Marmeisse R."/>
            <person name="Melayah D."/>
            <person name="Montanini B."/>
            <person name="Muratet M."/>
            <person name="Nehls U."/>
            <person name="Niculita-Hirzel H."/>
            <person name="Oudot-Le Secq M.P."/>
            <person name="Peter M."/>
            <person name="Quesneville H."/>
            <person name="Rajashekar B."/>
            <person name="Reich M."/>
            <person name="Rouhier N."/>
            <person name="Schmutz J."/>
            <person name="Yin T."/>
            <person name="Chalot M."/>
            <person name="Henrissat B."/>
            <person name="Kuees U."/>
            <person name="Lucas S."/>
            <person name="Van de Peer Y."/>
            <person name="Podila G.K."/>
            <person name="Polle A."/>
            <person name="Pukkila P.J."/>
            <person name="Richardson P.M."/>
            <person name="Rouze P."/>
            <person name="Sanders I.R."/>
            <person name="Stajich J.E."/>
            <person name="Tunlid A."/>
            <person name="Tuskan G."/>
            <person name="Grigoriev I.V."/>
        </authorList>
    </citation>
    <scope>NUCLEOTIDE SEQUENCE [LARGE SCALE GENOMIC DNA]</scope>
    <source>
        <strain evidence="2">S238N-H82 / ATCC MYA-4686</strain>
    </source>
</reference>
<dbReference type="KEGG" id="lbc:LACBIDRAFT_309374"/>
<dbReference type="HOGENOM" id="CLU_2333961_0_0_1"/>
<dbReference type="AlphaFoldDB" id="B0E4Q7"/>